<sequence>MVIALAACPAGPGLDGSEVTTAATLEGGTTDEPSSDTTGDGCQSDAECAGHPNGPVCDEADGQCYPECEPGDIDDCYDGPPGTLGLGPCAEGTRACQAEGTWGPCLNQVLPTDEICDDDIDQDCNGELFGTDKDGDGWSTCEGDCCDDEIVGCVDAHLVNPGAFEVPDNELDDDCDGMIDEVDPTCDDGLNSNSSTGLHYARAMELCQTTSEDAPLAERSWGVISAELTLANGNSTPLPVQRSIRQTFGDAIVPSGGESLVVLSSGNAAAPGHTSPDFAAFESGQNLGTTVQAPADWVAANGGQFPASCEGLNPTGNTEANDSVMLTLRVRVPTNARSFTTRMFFFSAEYPEWVCSEFNDFFVALIDSGSPDNPGDKNIAVFDDGQDLWPVGLNILKTAPGLFGVCESGNVGCQGDLPQQAYVCPEGPDLLAGTGFDAIDTGNSCNGAGFPVGGGTGWLEMSGNVEPGEIIDIRFGLWDAGGHLFDAVVLLDNWRWSLDAASPGVSTP</sequence>
<evidence type="ECO:0000313" key="3">
    <source>
        <dbReference type="Proteomes" id="UP000238823"/>
    </source>
</evidence>
<evidence type="ECO:0000313" key="2">
    <source>
        <dbReference type="EMBL" id="PRQ09452.1"/>
    </source>
</evidence>
<dbReference type="InterPro" id="IPR049804">
    <property type="entry name" value="Choice_anch_L"/>
</dbReference>
<name>A0A2S9YWM8_9BACT</name>
<proteinExistence type="predicted"/>
<gene>
    <name evidence="2" type="ORF">ENSA7_08170</name>
</gene>
<accession>A0A2S9YWM8</accession>
<feature type="compositionally biased region" description="Polar residues" evidence="1">
    <location>
        <begin position="31"/>
        <end position="41"/>
    </location>
</feature>
<reference evidence="2 3" key="1">
    <citation type="submission" date="2018-03" db="EMBL/GenBank/DDBJ databases">
        <title>Draft Genome Sequences of the Obligatory Marine Myxobacteria Enhygromyxa salina SWB007.</title>
        <authorList>
            <person name="Poehlein A."/>
            <person name="Moghaddam J.A."/>
            <person name="Harms H."/>
            <person name="Alanjari M."/>
            <person name="Koenig G.M."/>
            <person name="Daniel R."/>
            <person name="Schaeberle T.F."/>
        </authorList>
    </citation>
    <scope>NUCLEOTIDE SEQUENCE [LARGE SCALE GENOMIC DNA]</scope>
    <source>
        <strain evidence="2 3">SWB007</strain>
    </source>
</reference>
<dbReference type="Proteomes" id="UP000238823">
    <property type="component" value="Unassembled WGS sequence"/>
</dbReference>
<evidence type="ECO:0000256" key="1">
    <source>
        <dbReference type="SAM" id="MobiDB-lite"/>
    </source>
</evidence>
<dbReference type="AlphaFoldDB" id="A0A2S9YWM8"/>
<comment type="caution">
    <text evidence="2">The sequence shown here is derived from an EMBL/GenBank/DDBJ whole genome shotgun (WGS) entry which is preliminary data.</text>
</comment>
<organism evidence="2 3">
    <name type="scientific">Enhygromyxa salina</name>
    <dbReference type="NCBI Taxonomy" id="215803"/>
    <lineage>
        <taxon>Bacteria</taxon>
        <taxon>Pseudomonadati</taxon>
        <taxon>Myxococcota</taxon>
        <taxon>Polyangia</taxon>
        <taxon>Nannocystales</taxon>
        <taxon>Nannocystaceae</taxon>
        <taxon>Enhygromyxa</taxon>
    </lineage>
</organism>
<feature type="region of interest" description="Disordered" evidence="1">
    <location>
        <begin position="16"/>
        <end position="41"/>
    </location>
</feature>
<protein>
    <submittedName>
        <fullName evidence="2">Uncharacterized protein</fullName>
    </submittedName>
</protein>
<dbReference type="NCBIfam" id="NF038133">
    <property type="entry name" value="choice_anch_L"/>
    <property type="match status" value="1"/>
</dbReference>
<dbReference type="EMBL" id="PVNL01000021">
    <property type="protein sequence ID" value="PRQ09452.1"/>
    <property type="molecule type" value="Genomic_DNA"/>
</dbReference>